<evidence type="ECO:0000259" key="4">
    <source>
        <dbReference type="PROSITE" id="PS51371"/>
    </source>
</evidence>
<proteinExistence type="predicted"/>
<dbReference type="InterPro" id="IPR046342">
    <property type="entry name" value="CBS_dom_sf"/>
</dbReference>
<dbReference type="PROSITE" id="PS51371">
    <property type="entry name" value="CBS"/>
    <property type="match status" value="3"/>
</dbReference>
<dbReference type="SMART" id="SM00116">
    <property type="entry name" value="CBS"/>
    <property type="match status" value="4"/>
</dbReference>
<dbReference type="Gene3D" id="3.10.580.10">
    <property type="entry name" value="CBS-domain"/>
    <property type="match status" value="2"/>
</dbReference>
<comment type="caution">
    <text evidence="5">The sequence shown here is derived from an EMBL/GenBank/DDBJ whole genome shotgun (WGS) entry which is preliminary data.</text>
</comment>
<protein>
    <submittedName>
        <fullName evidence="5">CBS domain-containing protein</fullName>
    </submittedName>
</protein>
<dbReference type="Pfam" id="PF00571">
    <property type="entry name" value="CBS"/>
    <property type="match status" value="4"/>
</dbReference>
<evidence type="ECO:0000313" key="5">
    <source>
        <dbReference type="EMBL" id="MDN7024162.1"/>
    </source>
</evidence>
<gene>
    <name evidence="5" type="ORF">FGU65_04530</name>
</gene>
<evidence type="ECO:0000256" key="3">
    <source>
        <dbReference type="PROSITE-ProRule" id="PRU00703"/>
    </source>
</evidence>
<organism evidence="5 6">
    <name type="scientific">Methanoculleus frigidifontis</name>
    <dbReference type="NCBI Taxonomy" id="2584085"/>
    <lineage>
        <taxon>Archaea</taxon>
        <taxon>Methanobacteriati</taxon>
        <taxon>Methanobacteriota</taxon>
        <taxon>Stenosarchaea group</taxon>
        <taxon>Methanomicrobia</taxon>
        <taxon>Methanomicrobiales</taxon>
        <taxon>Methanomicrobiaceae</taxon>
        <taxon>Methanoculleus</taxon>
    </lineage>
</organism>
<dbReference type="PANTHER" id="PTHR48108:SF26">
    <property type="entry name" value="CBS DOMAIN-CONTAINING PROTEIN DDB_G0289609"/>
    <property type="match status" value="1"/>
</dbReference>
<dbReference type="RefSeq" id="WP_301663250.1">
    <property type="nucleotide sequence ID" value="NZ_VCYH01000002.1"/>
</dbReference>
<dbReference type="Proteomes" id="UP001168338">
    <property type="component" value="Unassembled WGS sequence"/>
</dbReference>
<name>A0ABT8M8A4_9EURY</name>
<keyword evidence="2" id="KW-0028">Amino-acid biosynthesis</keyword>
<accession>A0ABT8M8A4</accession>
<dbReference type="InterPro" id="IPR000644">
    <property type="entry name" value="CBS_dom"/>
</dbReference>
<evidence type="ECO:0000256" key="2">
    <source>
        <dbReference type="ARBA" id="ARBA00023167"/>
    </source>
</evidence>
<keyword evidence="3" id="KW-0129">CBS domain</keyword>
<reference evidence="5" key="1">
    <citation type="submission" date="2019-05" db="EMBL/GenBank/DDBJ databases">
        <title>Methanoculleus sp. FWC-SCC1, a methanogenic archaeon isolated from deep marine cold seep.</title>
        <authorList>
            <person name="Chen Y.-W."/>
            <person name="Chen S.-C."/>
            <person name="Teng N.-H."/>
            <person name="Lai M.-C."/>
        </authorList>
    </citation>
    <scope>NUCLEOTIDE SEQUENCE</scope>
    <source>
        <strain evidence="5">FWC-SCC1</strain>
    </source>
</reference>
<keyword evidence="6" id="KW-1185">Reference proteome</keyword>
<evidence type="ECO:0000256" key="1">
    <source>
        <dbReference type="ARBA" id="ARBA00022737"/>
    </source>
</evidence>
<feature type="domain" description="CBS" evidence="4">
    <location>
        <begin position="228"/>
        <end position="279"/>
    </location>
</feature>
<keyword evidence="2" id="KW-0486">Methionine biosynthesis</keyword>
<keyword evidence="1" id="KW-0677">Repeat</keyword>
<dbReference type="InterPro" id="IPR051462">
    <property type="entry name" value="CBS_domain-containing"/>
</dbReference>
<feature type="domain" description="CBS" evidence="4">
    <location>
        <begin position="77"/>
        <end position="133"/>
    </location>
</feature>
<sequence length="279" mass="30833">MRAVDVMTSPVYVVAPTESVGYARNLMLKHRVSRLPVMEGDALQGILTKKDIAYRLRHSEPIWRRRPIDRIPVSILMAPEPLTAAPETGTRDIAITMLEKDISGLPVVEDGKVTGIVTKSDIMRSAYIQGLEARADAVMEDAVTVNRYHSLDHIIDTIKGNTDKLVVVNDNGSLAGIITESNIAFFEYLDEKMNLPVKDITHLRKAEPGGRKRFRYVTEVAAVAEDIMTRPVITIAPGTMLGEAVATMLEHHVNSLVVTDGDEIRGIITRDDIIKEVAK</sequence>
<evidence type="ECO:0000313" key="6">
    <source>
        <dbReference type="Proteomes" id="UP001168338"/>
    </source>
</evidence>
<feature type="domain" description="CBS" evidence="4">
    <location>
        <begin position="7"/>
        <end position="62"/>
    </location>
</feature>
<dbReference type="PANTHER" id="PTHR48108">
    <property type="entry name" value="CBS DOMAIN-CONTAINING PROTEIN CBSX2, CHLOROPLASTIC"/>
    <property type="match status" value="1"/>
</dbReference>
<dbReference type="EMBL" id="VCYH01000002">
    <property type="protein sequence ID" value="MDN7024162.1"/>
    <property type="molecule type" value="Genomic_DNA"/>
</dbReference>
<dbReference type="SUPFAM" id="SSF54631">
    <property type="entry name" value="CBS-domain pair"/>
    <property type="match status" value="2"/>
</dbReference>
<dbReference type="CDD" id="cd04584">
    <property type="entry name" value="CBS_pair_AcuB_like"/>
    <property type="match status" value="1"/>
</dbReference>